<dbReference type="KEGG" id="ssoa:SULA_0234"/>
<dbReference type="Proteomes" id="UP000282269">
    <property type="component" value="Chromosome"/>
</dbReference>
<dbReference type="InterPro" id="IPR046348">
    <property type="entry name" value="SIS_dom_sf"/>
</dbReference>
<dbReference type="EMBL" id="CP033238">
    <property type="protein sequence ID" value="AZF75045.1"/>
    <property type="molecule type" value="Genomic_DNA"/>
</dbReference>
<dbReference type="Proteomes" id="UP000273194">
    <property type="component" value="Chromosome"/>
</dbReference>
<evidence type="ECO:0000313" key="13">
    <source>
        <dbReference type="Proteomes" id="UP000033057"/>
    </source>
</evidence>
<dbReference type="Proteomes" id="UP000076770">
    <property type="component" value="Chromosome i"/>
</dbReference>
<evidence type="ECO:0000313" key="21">
    <source>
        <dbReference type="Proteomes" id="UP000275843"/>
    </source>
</evidence>
<dbReference type="Proteomes" id="UP000275843">
    <property type="component" value="Chromosome"/>
</dbReference>
<dbReference type="GO" id="GO:0097367">
    <property type="term" value="F:carbohydrate derivative binding"/>
    <property type="evidence" value="ECO:0007669"/>
    <property type="project" value="InterPro"/>
</dbReference>
<evidence type="ECO:0000313" key="19">
    <source>
        <dbReference type="Proteomes" id="UP000273194"/>
    </source>
</evidence>
<dbReference type="SUPFAM" id="SSF53697">
    <property type="entry name" value="SIS domain"/>
    <property type="match status" value="1"/>
</dbReference>
<dbReference type="EMBL" id="CP011056">
    <property type="protein sequence ID" value="AKA75373.1"/>
    <property type="molecule type" value="Genomic_DNA"/>
</dbReference>
<evidence type="ECO:0000313" key="5">
    <source>
        <dbReference type="EMBL" id="AZF67186.1"/>
    </source>
</evidence>
<dbReference type="GeneID" id="44128158"/>
<evidence type="ECO:0000313" key="2">
    <source>
        <dbReference type="EMBL" id="AKA72673.1"/>
    </source>
</evidence>
<reference evidence="3" key="5">
    <citation type="submission" date="2018-10" db="EMBL/GenBank/DDBJ databases">
        <authorList>
            <person name="McCarthy S."/>
            <person name="Gradnigo J."/>
            <person name="Johnson T."/>
            <person name="Payne S."/>
            <person name="Lipzen A."/>
            <person name="Schackwitz W."/>
            <person name="Martin J."/>
            <person name="Moriyama E."/>
            <person name="Blum P."/>
        </authorList>
    </citation>
    <scope>NUCLEOTIDE SEQUENCE</scope>
    <source>
        <strain evidence="2">SARC-B</strain>
        <strain evidence="3">SARC-C</strain>
        <strain evidence="4">SULA</strain>
    </source>
</reference>
<evidence type="ECO:0000313" key="23">
    <source>
        <dbReference type="Proteomes" id="UP000282269"/>
    </source>
</evidence>
<evidence type="ECO:0000313" key="7">
    <source>
        <dbReference type="EMBL" id="AZF72426.1"/>
    </source>
</evidence>
<evidence type="ECO:0000313" key="3">
    <source>
        <dbReference type="EMBL" id="AKA75373.1"/>
    </source>
</evidence>
<dbReference type="Proteomes" id="UP000033106">
    <property type="component" value="Chromosome"/>
</dbReference>
<organism evidence="3 13">
    <name type="scientific">Saccharolobus solfataricus</name>
    <name type="common">Sulfolobus solfataricus</name>
    <dbReference type="NCBI Taxonomy" id="2287"/>
    <lineage>
        <taxon>Archaea</taxon>
        <taxon>Thermoproteota</taxon>
        <taxon>Thermoprotei</taxon>
        <taxon>Sulfolobales</taxon>
        <taxon>Sulfolobaceae</taxon>
        <taxon>Saccharolobus</taxon>
    </lineage>
</organism>
<evidence type="ECO:0000313" key="17">
    <source>
        <dbReference type="Proteomes" id="UP000267993"/>
    </source>
</evidence>
<proteinExistence type="predicted"/>
<evidence type="ECO:0000313" key="16">
    <source>
        <dbReference type="Proteomes" id="UP000076770"/>
    </source>
</evidence>
<dbReference type="EMBL" id="CP033237">
    <property type="protein sequence ID" value="AZF72426.1"/>
    <property type="molecule type" value="Genomic_DNA"/>
</dbReference>
<evidence type="ECO:0000313" key="20">
    <source>
        <dbReference type="Proteomes" id="UP000273443"/>
    </source>
</evidence>
<dbReference type="GO" id="GO:0016853">
    <property type="term" value="F:isomerase activity"/>
    <property type="evidence" value="ECO:0007669"/>
    <property type="project" value="UniProtKB-KW"/>
</dbReference>
<evidence type="ECO:0000313" key="4">
    <source>
        <dbReference type="EMBL" id="AYP18573.1"/>
    </source>
</evidence>
<feature type="domain" description="SIS" evidence="1">
    <location>
        <begin position="10"/>
        <end position="144"/>
    </location>
</feature>
<dbReference type="EMBL" id="LT549890">
    <property type="protein sequence ID" value="SAI86117.1"/>
    <property type="molecule type" value="Genomic_DNA"/>
</dbReference>
<evidence type="ECO:0000313" key="8">
    <source>
        <dbReference type="EMBL" id="AZF75045.1"/>
    </source>
</evidence>
<dbReference type="Proteomes" id="UP000267993">
    <property type="component" value="Chromosome"/>
</dbReference>
<dbReference type="InterPro" id="IPR001347">
    <property type="entry name" value="SIS_dom"/>
</dbReference>
<dbReference type="EMBL" id="CP011055">
    <property type="protein sequence ID" value="AKA72673.1"/>
    <property type="molecule type" value="Genomic_DNA"/>
</dbReference>
<dbReference type="Proteomes" id="UP000269431">
    <property type="component" value="Chromosome"/>
</dbReference>
<name>A0A0E3JVY2_SACSO</name>
<reference evidence="17 18" key="4">
    <citation type="journal article" date="2018" name="Proc. Natl. Acad. Sci. U.S.A.">
        <title>Nonmutational mechanism of inheritance in the Archaeon Sulfolobus solfataricus.</title>
        <authorList>
            <person name="Payne S."/>
            <person name="McCarthy S."/>
            <person name="Johnson T."/>
            <person name="North E."/>
            <person name="Blum P."/>
        </authorList>
    </citation>
    <scope>NUCLEOTIDE SEQUENCE [LARGE SCALE GENOMIC DNA]</scope>
    <source>
        <strain evidence="6 17">SARC-H</strain>
        <strain evidence="7 21">SARC-I</strain>
        <strain evidence="9 22">SARC-N</strain>
        <strain evidence="10 23">SARC-O</strain>
        <strain evidence="11 18">SUL120</strain>
        <strain evidence="5 19">SULG</strain>
        <strain evidence="8 20">SULM</strain>
    </source>
</reference>
<dbReference type="RefSeq" id="WP_010923854.1">
    <property type="nucleotide sequence ID" value="NZ_CP011055.2"/>
</dbReference>
<dbReference type="Proteomes" id="UP000278715">
    <property type="component" value="Chromosome"/>
</dbReference>
<keyword evidence="12" id="KW-0413">Isomerase</keyword>
<accession>A0A0E3JVY2</accession>
<dbReference type="KEGG" id="ssol:SULB_0235"/>
<dbReference type="OMA" id="FRCVDPY"/>
<evidence type="ECO:0000313" key="15">
    <source>
        <dbReference type="Proteomes" id="UP000033106"/>
    </source>
</evidence>
<evidence type="ECO:0000313" key="10">
    <source>
        <dbReference type="EMBL" id="AZF80261.1"/>
    </source>
</evidence>
<dbReference type="EMBL" id="CP033236">
    <property type="protein sequence ID" value="AZF69806.1"/>
    <property type="molecule type" value="Genomic_DNA"/>
</dbReference>
<dbReference type="PROSITE" id="PS51464">
    <property type="entry name" value="SIS"/>
    <property type="match status" value="1"/>
</dbReference>
<evidence type="ECO:0000313" key="18">
    <source>
        <dbReference type="Proteomes" id="UP000269431"/>
    </source>
</evidence>
<dbReference type="GO" id="GO:1901135">
    <property type="term" value="P:carbohydrate derivative metabolic process"/>
    <property type="evidence" value="ECO:0007669"/>
    <property type="project" value="InterPro"/>
</dbReference>
<reference evidence="16" key="3">
    <citation type="submission" date="2016-04" db="EMBL/GenBank/DDBJ databases">
        <authorList>
            <person name="Shah S.A."/>
            <person name="Garrett R.A."/>
        </authorList>
    </citation>
    <scope>NUCLEOTIDE SEQUENCE [LARGE SCALE GENOMIC DNA]</scope>
    <source>
        <strain evidence="16">ATCC 35091 / DSM 1616 / JCM 8930 / NBRC 15331 / P1</strain>
    </source>
</reference>
<dbReference type="Proteomes" id="UP000033057">
    <property type="component" value="Chromosome"/>
</dbReference>
<dbReference type="Gene3D" id="3.40.50.10490">
    <property type="entry name" value="Glucose-6-phosphate isomerase like protein, domain 1"/>
    <property type="match status" value="2"/>
</dbReference>
<protein>
    <submittedName>
        <fullName evidence="3">SIS domain-containing protein</fullName>
    </submittedName>
    <submittedName>
        <fullName evidence="12">Sugar isomerase</fullName>
    </submittedName>
</protein>
<dbReference type="Pfam" id="PF01380">
    <property type="entry name" value="SIS"/>
    <property type="match status" value="1"/>
</dbReference>
<dbReference type="OrthoDB" id="34358at2157"/>
<evidence type="ECO:0000313" key="9">
    <source>
        <dbReference type="EMBL" id="AZF77653.1"/>
    </source>
</evidence>
<dbReference type="GeneID" id="1453907"/>
<dbReference type="Proteomes" id="UP000033085">
    <property type="component" value="Chromosome"/>
</dbReference>
<dbReference type="AlphaFoldDB" id="A0A0E3JVY2"/>
<dbReference type="Proteomes" id="UP000273443">
    <property type="component" value="Chromosome"/>
</dbReference>
<dbReference type="EMBL" id="CP033240">
    <property type="protein sequence ID" value="AZF80261.1"/>
    <property type="molecule type" value="Genomic_DNA"/>
</dbReference>
<evidence type="ECO:0000313" key="12">
    <source>
        <dbReference type="EMBL" id="SAI86117.1"/>
    </source>
</evidence>
<dbReference type="KEGG" id="ssof:SULC_0234"/>
<evidence type="ECO:0000313" key="11">
    <source>
        <dbReference type="EMBL" id="AZF82869.1"/>
    </source>
</evidence>
<evidence type="ECO:0000313" key="6">
    <source>
        <dbReference type="EMBL" id="AZF69806.1"/>
    </source>
</evidence>
<reference evidence="13 14" key="1">
    <citation type="journal article" date="2015" name="Genome Announc.">
        <title>Complete Genome Sequence of Sulfolobus solfataricus Strain 98/2 and Evolved Derivatives.</title>
        <authorList>
            <person name="McCarthy S."/>
            <person name="Gradnigo J."/>
            <person name="Johnson T."/>
            <person name="Payne S."/>
            <person name="Lipzen A."/>
            <person name="Martin J."/>
            <person name="Schackwitz W."/>
            <person name="Moriyama E."/>
            <person name="Blum P."/>
        </authorList>
    </citation>
    <scope>NUCLEOTIDE SEQUENCE [LARGE SCALE GENOMIC DNA]</scope>
    <source>
        <strain evidence="13">98/2 SULC</strain>
        <strain evidence="2">SARC-B</strain>
        <strain evidence="3">SARC-C</strain>
        <strain evidence="4 15">SULA</strain>
        <strain evidence="14">SULB</strain>
    </source>
</reference>
<sequence>MYADLIEREITQDYKVNLDLKLDNAYIAGAGDSYAVALTIEGKTNGRFKALDPFEGLHYENLDRPLVIVSVSGRPKSNILLATKFKGKTRLYVITANEDSQLARLADYLILIPYKPIIPLPGTLSFLMSLSAVYSLAGEQADEIKESGRLLNLANNPFFVGHKENYGIAYYAMLKFAEIFGYATNSERFEQFCHSPIFMTANRQIVLFRSDNEREKELINSIDYTDTQATDCSGAFCNSIILIKSIVNKMRKEKWDKIYFLENKKILNISSKMIY</sequence>
<dbReference type="EMBL" id="CP011057">
    <property type="protein sequence ID" value="AYP18573.1"/>
    <property type="molecule type" value="Genomic_DNA"/>
</dbReference>
<dbReference type="EMBL" id="CP033235">
    <property type="protein sequence ID" value="AZF67186.1"/>
    <property type="molecule type" value="Genomic_DNA"/>
</dbReference>
<dbReference type="EMBL" id="CP033239">
    <property type="protein sequence ID" value="AZF77653.1"/>
    <property type="molecule type" value="Genomic_DNA"/>
</dbReference>
<dbReference type="EMBL" id="CP033241">
    <property type="protein sequence ID" value="AZF82869.1"/>
    <property type="molecule type" value="Genomic_DNA"/>
</dbReference>
<gene>
    <name evidence="12" type="ORF">SSOP1_2563</name>
    <name evidence="4" type="ORF">SULA_0234</name>
    <name evidence="2" type="ORF">SULB_0235</name>
    <name evidence="3" type="ORF">SULC_0234</name>
    <name evidence="5" type="ORF">SULG_01190</name>
    <name evidence="6" type="ORF">SULH_01190</name>
    <name evidence="7" type="ORF">SULI_01190</name>
    <name evidence="8" type="ORF">SULM_01190</name>
    <name evidence="9" type="ORF">SULN_01190</name>
    <name evidence="10" type="ORF">SULO_01200</name>
    <name evidence="11" type="ORF">SULZ_01210</name>
</gene>
<reference evidence="12" key="2">
    <citation type="submission" date="2016-04" db="EMBL/GenBank/DDBJ databases">
        <authorList>
            <person name="Evans L.H."/>
            <person name="Alamgir A."/>
            <person name="Owens N."/>
            <person name="Weber N.D."/>
            <person name="Virtaneva K."/>
            <person name="Barbian K."/>
            <person name="Babar A."/>
            <person name="Rosenke K."/>
        </authorList>
    </citation>
    <scope>NUCLEOTIDE SEQUENCE</scope>
    <source>
        <strain evidence="12">P1</strain>
    </source>
</reference>
<evidence type="ECO:0000313" key="14">
    <source>
        <dbReference type="Proteomes" id="UP000033085"/>
    </source>
</evidence>
<evidence type="ECO:0000259" key="1">
    <source>
        <dbReference type="PROSITE" id="PS51464"/>
    </source>
</evidence>
<evidence type="ECO:0000313" key="22">
    <source>
        <dbReference type="Proteomes" id="UP000278715"/>
    </source>
</evidence>
<dbReference type="PATRIC" id="fig|2287.6.peg.241"/>